<dbReference type="SUPFAM" id="SSF56672">
    <property type="entry name" value="DNA/RNA polymerases"/>
    <property type="match status" value="1"/>
</dbReference>
<dbReference type="InterPro" id="IPR043128">
    <property type="entry name" value="Rev_trsase/Diguanyl_cyclase"/>
</dbReference>
<proteinExistence type="predicted"/>
<dbReference type="EMBL" id="JACGWN010000016">
    <property type="protein sequence ID" value="KAL0394764.1"/>
    <property type="molecule type" value="Genomic_DNA"/>
</dbReference>
<dbReference type="InterPro" id="IPR051320">
    <property type="entry name" value="Viral_Replic_Matur_Polypro"/>
</dbReference>
<accession>A0AAW2SQP0</accession>
<dbReference type="AlphaFoldDB" id="A0AAW2SQP0"/>
<dbReference type="Gene3D" id="3.30.70.270">
    <property type="match status" value="1"/>
</dbReference>
<dbReference type="PANTHER" id="PTHR33064">
    <property type="entry name" value="POL PROTEIN"/>
    <property type="match status" value="1"/>
</dbReference>
<dbReference type="InterPro" id="IPR043502">
    <property type="entry name" value="DNA/RNA_pol_sf"/>
</dbReference>
<feature type="non-terminal residue" evidence="1">
    <location>
        <position position="1"/>
    </location>
</feature>
<dbReference type="PANTHER" id="PTHR33064:SF37">
    <property type="entry name" value="RIBONUCLEASE H"/>
    <property type="match status" value="1"/>
</dbReference>
<protein>
    <recommendedName>
        <fullName evidence="2">Reverse transcriptase</fullName>
    </recommendedName>
</protein>
<gene>
    <name evidence="1" type="ORF">Slati_4442600</name>
</gene>
<dbReference type="FunFam" id="3.30.70.270:FF:000020">
    <property type="entry name" value="Transposon Tf2-6 polyprotein-like Protein"/>
    <property type="match status" value="1"/>
</dbReference>
<reference evidence="1" key="1">
    <citation type="submission" date="2020-06" db="EMBL/GenBank/DDBJ databases">
        <authorList>
            <person name="Li T."/>
            <person name="Hu X."/>
            <person name="Zhang T."/>
            <person name="Song X."/>
            <person name="Zhang H."/>
            <person name="Dai N."/>
            <person name="Sheng W."/>
            <person name="Hou X."/>
            <person name="Wei L."/>
        </authorList>
    </citation>
    <scope>NUCLEOTIDE SEQUENCE</scope>
    <source>
        <strain evidence="1">KEN1</strain>
        <tissue evidence="1">Leaf</tissue>
    </source>
</reference>
<sequence>EGVATDPRKVESMQTWPVPKDIKGLRGFLSLTRYYRKFIKGHGLISRPPTELLKKDRFILPEAAKEAFEHLIYVMTTVPVLALLDFSKPFMI</sequence>
<comment type="caution">
    <text evidence="1">The sequence shown here is derived from an EMBL/GenBank/DDBJ whole genome shotgun (WGS) entry which is preliminary data.</text>
</comment>
<name>A0AAW2SQP0_9LAMI</name>
<reference evidence="1" key="2">
    <citation type="journal article" date="2024" name="Plant">
        <title>Genomic evolution and insights into agronomic trait innovations of Sesamum species.</title>
        <authorList>
            <person name="Miao H."/>
            <person name="Wang L."/>
            <person name="Qu L."/>
            <person name="Liu H."/>
            <person name="Sun Y."/>
            <person name="Le M."/>
            <person name="Wang Q."/>
            <person name="Wei S."/>
            <person name="Zheng Y."/>
            <person name="Lin W."/>
            <person name="Duan Y."/>
            <person name="Cao H."/>
            <person name="Xiong S."/>
            <person name="Wang X."/>
            <person name="Wei L."/>
            <person name="Li C."/>
            <person name="Ma Q."/>
            <person name="Ju M."/>
            <person name="Zhao R."/>
            <person name="Li G."/>
            <person name="Mu C."/>
            <person name="Tian Q."/>
            <person name="Mei H."/>
            <person name="Zhang T."/>
            <person name="Gao T."/>
            <person name="Zhang H."/>
        </authorList>
    </citation>
    <scope>NUCLEOTIDE SEQUENCE</scope>
    <source>
        <strain evidence="1">KEN1</strain>
    </source>
</reference>
<evidence type="ECO:0008006" key="2">
    <source>
        <dbReference type="Google" id="ProtNLM"/>
    </source>
</evidence>
<organism evidence="1">
    <name type="scientific">Sesamum latifolium</name>
    <dbReference type="NCBI Taxonomy" id="2727402"/>
    <lineage>
        <taxon>Eukaryota</taxon>
        <taxon>Viridiplantae</taxon>
        <taxon>Streptophyta</taxon>
        <taxon>Embryophyta</taxon>
        <taxon>Tracheophyta</taxon>
        <taxon>Spermatophyta</taxon>
        <taxon>Magnoliopsida</taxon>
        <taxon>eudicotyledons</taxon>
        <taxon>Gunneridae</taxon>
        <taxon>Pentapetalae</taxon>
        <taxon>asterids</taxon>
        <taxon>lamiids</taxon>
        <taxon>Lamiales</taxon>
        <taxon>Pedaliaceae</taxon>
        <taxon>Sesamum</taxon>
    </lineage>
</organism>
<evidence type="ECO:0000313" key="1">
    <source>
        <dbReference type="EMBL" id="KAL0394764.1"/>
    </source>
</evidence>